<dbReference type="CDD" id="cd06267">
    <property type="entry name" value="PBP1_LacI_sugar_binding-like"/>
    <property type="match status" value="1"/>
</dbReference>
<evidence type="ECO:0000256" key="3">
    <source>
        <dbReference type="ARBA" id="ARBA00023125"/>
    </source>
</evidence>
<dbReference type="GO" id="GO:0003700">
    <property type="term" value="F:DNA-binding transcription factor activity"/>
    <property type="evidence" value="ECO:0007669"/>
    <property type="project" value="TreeGrafter"/>
</dbReference>
<proteinExistence type="predicted"/>
<evidence type="ECO:0000256" key="2">
    <source>
        <dbReference type="ARBA" id="ARBA00023015"/>
    </source>
</evidence>
<dbReference type="Gene3D" id="1.10.260.40">
    <property type="entry name" value="lambda repressor-like DNA-binding domains"/>
    <property type="match status" value="1"/>
</dbReference>
<dbReference type="PANTHER" id="PTHR30146:SF148">
    <property type="entry name" value="HTH-TYPE TRANSCRIPTIONAL REPRESSOR PURR-RELATED"/>
    <property type="match status" value="1"/>
</dbReference>
<name>A0A428N5E6_9BACI</name>
<dbReference type="InterPro" id="IPR046335">
    <property type="entry name" value="LacI/GalR-like_sensor"/>
</dbReference>
<evidence type="ECO:0000313" key="7">
    <source>
        <dbReference type="Proteomes" id="UP000275076"/>
    </source>
</evidence>
<dbReference type="RefSeq" id="WP_125555617.1">
    <property type="nucleotide sequence ID" value="NZ_RBVX01000007.1"/>
</dbReference>
<dbReference type="Gene3D" id="3.40.50.2300">
    <property type="match status" value="2"/>
</dbReference>
<evidence type="ECO:0000259" key="5">
    <source>
        <dbReference type="PROSITE" id="PS50932"/>
    </source>
</evidence>
<dbReference type="AlphaFoldDB" id="A0A428N5E6"/>
<protein>
    <submittedName>
        <fullName evidence="6">LacI family transcriptional regulator</fullName>
    </submittedName>
</protein>
<dbReference type="PROSITE" id="PS50932">
    <property type="entry name" value="HTH_LACI_2"/>
    <property type="match status" value="1"/>
</dbReference>
<reference evidence="6 7" key="1">
    <citation type="submission" date="2018-10" db="EMBL/GenBank/DDBJ databases">
        <title>Draft genome sequence of Bacillus salarius IM0101, isolated from a hypersaline soil in Inner Mongolia, China.</title>
        <authorList>
            <person name="Yamprayoonswat W."/>
            <person name="Boonvisut S."/>
            <person name="Jumpathong W."/>
            <person name="Sittihan S."/>
            <person name="Ruangsuj P."/>
            <person name="Wanthongcharoen S."/>
            <person name="Thongpramul N."/>
            <person name="Pimmason S."/>
            <person name="Yu B."/>
            <person name="Yasawong M."/>
        </authorList>
    </citation>
    <scope>NUCLEOTIDE SEQUENCE [LARGE SCALE GENOMIC DNA]</scope>
    <source>
        <strain evidence="6 7">IM0101</strain>
    </source>
</reference>
<accession>A0A428N5E6</accession>
<dbReference type="SMART" id="SM00354">
    <property type="entry name" value="HTH_LACI"/>
    <property type="match status" value="1"/>
</dbReference>
<dbReference type="OrthoDB" id="9796186at2"/>
<keyword evidence="2" id="KW-0805">Transcription regulation</keyword>
<keyword evidence="7" id="KW-1185">Reference proteome</keyword>
<dbReference type="InterPro" id="IPR010982">
    <property type="entry name" value="Lambda_DNA-bd_dom_sf"/>
</dbReference>
<keyword evidence="3" id="KW-0238">DNA-binding</keyword>
<dbReference type="EMBL" id="RBVX01000007">
    <property type="protein sequence ID" value="RSL33556.1"/>
    <property type="molecule type" value="Genomic_DNA"/>
</dbReference>
<comment type="caution">
    <text evidence="6">The sequence shown here is derived from an EMBL/GenBank/DDBJ whole genome shotgun (WGS) entry which is preliminary data.</text>
</comment>
<dbReference type="Proteomes" id="UP000275076">
    <property type="component" value="Unassembled WGS sequence"/>
</dbReference>
<dbReference type="SUPFAM" id="SSF47413">
    <property type="entry name" value="lambda repressor-like DNA-binding domains"/>
    <property type="match status" value="1"/>
</dbReference>
<evidence type="ECO:0000256" key="4">
    <source>
        <dbReference type="ARBA" id="ARBA00023163"/>
    </source>
</evidence>
<feature type="domain" description="HTH lacI-type" evidence="5">
    <location>
        <begin position="2"/>
        <end position="56"/>
    </location>
</feature>
<dbReference type="SUPFAM" id="SSF53822">
    <property type="entry name" value="Periplasmic binding protein-like I"/>
    <property type="match status" value="1"/>
</dbReference>
<dbReference type="GO" id="GO:0000976">
    <property type="term" value="F:transcription cis-regulatory region binding"/>
    <property type="evidence" value="ECO:0007669"/>
    <property type="project" value="TreeGrafter"/>
</dbReference>
<dbReference type="InterPro" id="IPR000843">
    <property type="entry name" value="HTH_LacI"/>
</dbReference>
<organism evidence="6 7">
    <name type="scientific">Salibacterium salarium</name>
    <dbReference type="NCBI Taxonomy" id="284579"/>
    <lineage>
        <taxon>Bacteria</taxon>
        <taxon>Bacillati</taxon>
        <taxon>Bacillota</taxon>
        <taxon>Bacilli</taxon>
        <taxon>Bacillales</taxon>
        <taxon>Bacillaceae</taxon>
    </lineage>
</organism>
<dbReference type="Pfam" id="PF00356">
    <property type="entry name" value="LacI"/>
    <property type="match status" value="1"/>
</dbReference>
<gene>
    <name evidence="6" type="ORF">D7Z54_09575</name>
</gene>
<keyword evidence="1" id="KW-0678">Repressor</keyword>
<keyword evidence="4" id="KW-0804">Transcription</keyword>
<dbReference type="Pfam" id="PF13377">
    <property type="entry name" value="Peripla_BP_3"/>
    <property type="match status" value="1"/>
</dbReference>
<evidence type="ECO:0000313" key="6">
    <source>
        <dbReference type="EMBL" id="RSL33556.1"/>
    </source>
</evidence>
<dbReference type="PROSITE" id="PS00356">
    <property type="entry name" value="HTH_LACI_1"/>
    <property type="match status" value="1"/>
</dbReference>
<dbReference type="PANTHER" id="PTHR30146">
    <property type="entry name" value="LACI-RELATED TRANSCRIPTIONAL REPRESSOR"/>
    <property type="match status" value="1"/>
</dbReference>
<dbReference type="CDD" id="cd01392">
    <property type="entry name" value="HTH_LacI"/>
    <property type="match status" value="1"/>
</dbReference>
<evidence type="ECO:0000256" key="1">
    <source>
        <dbReference type="ARBA" id="ARBA00022491"/>
    </source>
</evidence>
<sequence length="332" mass="37076">MTSMKEVARKADVSVATVSAVVNNSKYVSEELRHRIETAIHELDYRPNRFAQGLKGKETKLVGVTVTEITNPFYPSMLEKVEEMAYERGYNLILSTTGDDEEKETKLLESMIDLKVDGIILSTVDNENSKTLDLVKKENIPYVLINRAPAGYNDNMVCVDSFKVGELAAEHLISLNHRSIAFFGGDRQNSIERKAGFQSTMKANGIEVREDFLVDAEYDLNKAYKKAVEIFAKKQPPTAIFAASDEMAYGVTKAYLDYGYSVPGDISIIGSDNAPFSGDFRVPLTTIDVHGPDIGAQGFELLESKMARENQDEYQRIIVEPELIIRESTAYL</sequence>
<dbReference type="InterPro" id="IPR028082">
    <property type="entry name" value="Peripla_BP_I"/>
</dbReference>